<protein>
    <recommendedName>
        <fullName evidence="3">F-box domain-containing protein</fullName>
    </recommendedName>
</protein>
<evidence type="ECO:0000313" key="1">
    <source>
        <dbReference type="EMBL" id="EMD32828.1"/>
    </source>
</evidence>
<sequence length="338" mass="37997">MPAAVPLELTDRIIDFLWYDRASLRSCAVVSRGWRAASHYHLFNTFRLDDSTAPNRLNHIACTPRLQRVVEHLAVNSPLHDLSIVPYLFASIADCNSQSALSRPFASFPTLMGICSISYFPESLVDDVAIPRALLEAPRLLSITVAEVAAEELTPLLEWFRTTATRETLRKVKLWGVPPHAIDHVQALSDFVSATGDILEEFTVSCIPFYNVPTLDLTPAKSLRSVCLLDAAIGTNEILSLISQLSSCSLQELQLQITSLRPVKEEQRKSFWGRFSDILSQAGLKDLTKLVLWCGPLQEWSPESSQDILEADATRWLRHQHILDKLEVRAWDPLTVLW</sequence>
<reference evidence="1 2" key="1">
    <citation type="journal article" date="2012" name="Proc. Natl. Acad. Sci. U.S.A.">
        <title>Comparative genomics of Ceriporiopsis subvermispora and Phanerochaete chrysosporium provide insight into selective ligninolysis.</title>
        <authorList>
            <person name="Fernandez-Fueyo E."/>
            <person name="Ruiz-Duenas F.J."/>
            <person name="Ferreira P."/>
            <person name="Floudas D."/>
            <person name="Hibbett D.S."/>
            <person name="Canessa P."/>
            <person name="Larrondo L.F."/>
            <person name="James T.Y."/>
            <person name="Seelenfreund D."/>
            <person name="Lobos S."/>
            <person name="Polanco R."/>
            <person name="Tello M."/>
            <person name="Honda Y."/>
            <person name="Watanabe T."/>
            <person name="Watanabe T."/>
            <person name="Ryu J.S."/>
            <person name="Kubicek C.P."/>
            <person name="Schmoll M."/>
            <person name="Gaskell J."/>
            <person name="Hammel K.E."/>
            <person name="St John F.J."/>
            <person name="Vanden Wymelenberg A."/>
            <person name="Sabat G."/>
            <person name="Splinter BonDurant S."/>
            <person name="Syed K."/>
            <person name="Yadav J.S."/>
            <person name="Doddapaneni H."/>
            <person name="Subramanian V."/>
            <person name="Lavin J.L."/>
            <person name="Oguiza J.A."/>
            <person name="Perez G."/>
            <person name="Pisabarro A.G."/>
            <person name="Ramirez L."/>
            <person name="Santoyo F."/>
            <person name="Master E."/>
            <person name="Coutinho P.M."/>
            <person name="Henrissat B."/>
            <person name="Lombard V."/>
            <person name="Magnuson J.K."/>
            <person name="Kuees U."/>
            <person name="Hori C."/>
            <person name="Igarashi K."/>
            <person name="Samejima M."/>
            <person name="Held B.W."/>
            <person name="Barry K.W."/>
            <person name="LaButti K.M."/>
            <person name="Lapidus A."/>
            <person name="Lindquist E.A."/>
            <person name="Lucas S.M."/>
            <person name="Riley R."/>
            <person name="Salamov A.A."/>
            <person name="Hoffmeister D."/>
            <person name="Schwenk D."/>
            <person name="Hadar Y."/>
            <person name="Yarden O."/>
            <person name="de Vries R.P."/>
            <person name="Wiebenga A."/>
            <person name="Stenlid J."/>
            <person name="Eastwood D."/>
            <person name="Grigoriev I.V."/>
            <person name="Berka R.M."/>
            <person name="Blanchette R.A."/>
            <person name="Kersten P."/>
            <person name="Martinez A.T."/>
            <person name="Vicuna R."/>
            <person name="Cullen D."/>
        </authorList>
    </citation>
    <scope>NUCLEOTIDE SEQUENCE [LARGE SCALE GENOMIC DNA]</scope>
    <source>
        <strain evidence="1 2">B</strain>
    </source>
</reference>
<dbReference type="Proteomes" id="UP000016930">
    <property type="component" value="Unassembled WGS sequence"/>
</dbReference>
<evidence type="ECO:0008006" key="3">
    <source>
        <dbReference type="Google" id="ProtNLM"/>
    </source>
</evidence>
<name>M2Q7L8_CERS8</name>
<gene>
    <name evidence="1" type="ORF">CERSUDRAFT_126617</name>
</gene>
<dbReference type="HOGENOM" id="CLU_769739_0_0_1"/>
<keyword evidence="2" id="KW-1185">Reference proteome</keyword>
<organism evidence="1 2">
    <name type="scientific">Ceriporiopsis subvermispora (strain B)</name>
    <name type="common">White-rot fungus</name>
    <name type="synonym">Gelatoporia subvermispora</name>
    <dbReference type="NCBI Taxonomy" id="914234"/>
    <lineage>
        <taxon>Eukaryota</taxon>
        <taxon>Fungi</taxon>
        <taxon>Dikarya</taxon>
        <taxon>Basidiomycota</taxon>
        <taxon>Agaricomycotina</taxon>
        <taxon>Agaricomycetes</taxon>
        <taxon>Polyporales</taxon>
        <taxon>Gelatoporiaceae</taxon>
        <taxon>Gelatoporia</taxon>
    </lineage>
</organism>
<proteinExistence type="predicted"/>
<dbReference type="EMBL" id="KB445809">
    <property type="protein sequence ID" value="EMD32828.1"/>
    <property type="molecule type" value="Genomic_DNA"/>
</dbReference>
<dbReference type="OrthoDB" id="2803789at2759"/>
<accession>M2Q7L8</accession>
<evidence type="ECO:0000313" key="2">
    <source>
        <dbReference type="Proteomes" id="UP000016930"/>
    </source>
</evidence>
<dbReference type="AlphaFoldDB" id="M2Q7L8"/>